<keyword evidence="2 4" id="KW-0472">Membrane</keyword>
<dbReference type="Pfam" id="PF00691">
    <property type="entry name" value="OmpA"/>
    <property type="match status" value="1"/>
</dbReference>
<dbReference type="CDD" id="cd07185">
    <property type="entry name" value="OmpA_C-like"/>
    <property type="match status" value="1"/>
</dbReference>
<feature type="domain" description="OmpA-like" evidence="5">
    <location>
        <begin position="115"/>
        <end position="231"/>
    </location>
</feature>
<dbReference type="InterPro" id="IPR006664">
    <property type="entry name" value="OMP_bac"/>
</dbReference>
<dbReference type="InterPro" id="IPR006665">
    <property type="entry name" value="OmpA-like"/>
</dbReference>
<dbReference type="InterPro" id="IPR036737">
    <property type="entry name" value="OmpA-like_sf"/>
</dbReference>
<protein>
    <submittedName>
        <fullName evidence="6">Putative lipoprotein YiaD</fullName>
    </submittedName>
</protein>
<dbReference type="InterPro" id="IPR027367">
    <property type="entry name" value="Gly-zipper_YMGG"/>
</dbReference>
<dbReference type="GO" id="GO:0009279">
    <property type="term" value="C:cell outer membrane"/>
    <property type="evidence" value="ECO:0007669"/>
    <property type="project" value="UniProtKB-SubCell"/>
</dbReference>
<accession>A0A1C3JE54</accession>
<reference evidence="7" key="1">
    <citation type="submission" date="2016-06" db="EMBL/GenBank/DDBJ databases">
        <authorList>
            <person name="Rodrigo-Torres L."/>
            <person name="Arahal D.R."/>
        </authorList>
    </citation>
    <scope>NUCLEOTIDE SEQUENCE [LARGE SCALE GENOMIC DNA]</scope>
    <source>
        <strain evidence="7">CECT 7224</strain>
    </source>
</reference>
<organism evidence="6 7">
    <name type="scientific">Vibrio celticus</name>
    <dbReference type="NCBI Taxonomy" id="446372"/>
    <lineage>
        <taxon>Bacteria</taxon>
        <taxon>Pseudomonadati</taxon>
        <taxon>Pseudomonadota</taxon>
        <taxon>Gammaproteobacteria</taxon>
        <taxon>Vibrionales</taxon>
        <taxon>Vibrionaceae</taxon>
        <taxon>Vibrio</taxon>
    </lineage>
</organism>
<evidence type="ECO:0000256" key="4">
    <source>
        <dbReference type="PROSITE-ProRule" id="PRU00473"/>
    </source>
</evidence>
<evidence type="ECO:0000313" key="7">
    <source>
        <dbReference type="Proteomes" id="UP000092819"/>
    </source>
</evidence>
<dbReference type="Proteomes" id="UP000092819">
    <property type="component" value="Unassembled WGS sequence"/>
</dbReference>
<evidence type="ECO:0000256" key="2">
    <source>
        <dbReference type="ARBA" id="ARBA00023136"/>
    </source>
</evidence>
<dbReference type="InterPro" id="IPR050330">
    <property type="entry name" value="Bact_OuterMem_StrucFunc"/>
</dbReference>
<name>A0A1C3JE54_9VIBR</name>
<dbReference type="PROSITE" id="PS51123">
    <property type="entry name" value="OMPA_2"/>
    <property type="match status" value="1"/>
</dbReference>
<dbReference type="PRINTS" id="PR01021">
    <property type="entry name" value="OMPADOMAIN"/>
</dbReference>
<dbReference type="SUPFAM" id="SSF103088">
    <property type="entry name" value="OmpA-like"/>
    <property type="match status" value="1"/>
</dbReference>
<comment type="subcellular location">
    <subcellularLocation>
        <location evidence="1">Cell outer membrane</location>
    </subcellularLocation>
</comment>
<evidence type="ECO:0000256" key="3">
    <source>
        <dbReference type="ARBA" id="ARBA00023237"/>
    </source>
</evidence>
<dbReference type="PANTHER" id="PTHR30329:SF21">
    <property type="entry name" value="LIPOPROTEIN YIAD-RELATED"/>
    <property type="match status" value="1"/>
</dbReference>
<gene>
    <name evidence="6" type="primary">yiaD_2</name>
    <name evidence="6" type="ORF">VCE7224_02160</name>
</gene>
<evidence type="ECO:0000313" key="6">
    <source>
        <dbReference type="EMBL" id="SBT13411.1"/>
    </source>
</evidence>
<dbReference type="PANTHER" id="PTHR30329">
    <property type="entry name" value="STATOR ELEMENT OF FLAGELLAR MOTOR COMPLEX"/>
    <property type="match status" value="1"/>
</dbReference>
<dbReference type="AlphaFoldDB" id="A0A1C3JE54"/>
<keyword evidence="7" id="KW-1185">Reference proteome</keyword>
<evidence type="ECO:0000256" key="1">
    <source>
        <dbReference type="ARBA" id="ARBA00004442"/>
    </source>
</evidence>
<evidence type="ECO:0000259" key="5">
    <source>
        <dbReference type="PROSITE" id="PS51123"/>
    </source>
</evidence>
<keyword evidence="3" id="KW-0998">Cell outer membrane</keyword>
<dbReference type="EMBL" id="FLQZ01000042">
    <property type="protein sequence ID" value="SBT13411.1"/>
    <property type="molecule type" value="Genomic_DNA"/>
</dbReference>
<sequence>MLFISSEIKRCIKPIISLLLLTSLVGCQATQRQDATTGEMETNSTTKGAAIGSLSGAAIGLLSGDNSKERKKRALIGATAGGLIGGGVGYSLDKQEEALRQELLDSGVQVKRVGENELVLVMENGIGFRSGEYLLEATVYNSLNGVARILVEYPDSYLQINGYTDSTGNDASNQQLSEKRADSVKAYLVNQKVKGGRISTSGLGERYPICDNATEDGRACNRRVEISIQAI</sequence>
<dbReference type="Pfam" id="PF13441">
    <property type="entry name" value="Gly-zipper_YMGG"/>
    <property type="match status" value="1"/>
</dbReference>
<proteinExistence type="predicted"/>
<dbReference type="Gene3D" id="3.30.1330.60">
    <property type="entry name" value="OmpA-like domain"/>
    <property type="match status" value="1"/>
</dbReference>
<dbReference type="PRINTS" id="PR01023">
    <property type="entry name" value="NAFLGMOTY"/>
</dbReference>
<keyword evidence="6" id="KW-0449">Lipoprotein</keyword>